<protein>
    <submittedName>
        <fullName evidence="1">Uncharacterized protein</fullName>
    </submittedName>
</protein>
<keyword evidence="2" id="KW-1185">Reference proteome</keyword>
<proteinExistence type="predicted"/>
<dbReference type="AlphaFoldDB" id="A0A9X2IRZ8"/>
<evidence type="ECO:0000313" key="1">
    <source>
        <dbReference type="EMBL" id="MCM6761412.1"/>
    </source>
</evidence>
<dbReference type="RefSeq" id="WP_251943583.1">
    <property type="nucleotide sequence ID" value="NZ_JAMRYM010000005.1"/>
</dbReference>
<name>A0A9X2IRZ8_9MICO</name>
<sequence length="111" mass="12477">MNSKEAHQLLIRASAIDSRRISDPVVIAWQEVLADVAYEDAVRALIEHRRTAPAVYLEPGHIVQILRRERAREVEIRGPHPAPPPGKRWAADIIDDVDAIDAYSEPRKALS</sequence>
<accession>A0A9X2IRZ8</accession>
<organism evidence="1 2">
    <name type="scientific">Rathayibacter rubneri</name>
    <dbReference type="NCBI Taxonomy" id="2950106"/>
    <lineage>
        <taxon>Bacteria</taxon>
        <taxon>Bacillati</taxon>
        <taxon>Actinomycetota</taxon>
        <taxon>Actinomycetes</taxon>
        <taxon>Micrococcales</taxon>
        <taxon>Microbacteriaceae</taxon>
        <taxon>Rathayibacter</taxon>
    </lineage>
</organism>
<gene>
    <name evidence="1" type="ORF">NB037_03185</name>
</gene>
<evidence type="ECO:0000313" key="2">
    <source>
        <dbReference type="Proteomes" id="UP001155240"/>
    </source>
</evidence>
<comment type="caution">
    <text evidence="1">The sequence shown here is derived from an EMBL/GenBank/DDBJ whole genome shotgun (WGS) entry which is preliminary data.</text>
</comment>
<dbReference type="EMBL" id="JAMRYM010000005">
    <property type="protein sequence ID" value="MCM6761412.1"/>
    <property type="molecule type" value="Genomic_DNA"/>
</dbReference>
<reference evidence="1" key="1">
    <citation type="submission" date="2022-06" db="EMBL/GenBank/DDBJ databases">
        <title>Whole genome shotgun sequencing (WGS) of Rathayibacter sp. ZW T2_19, isolated from stored onions (Allium cepa).</title>
        <authorList>
            <person name="Stoll D.A."/>
            <person name="Huch M."/>
        </authorList>
    </citation>
    <scope>NUCLEOTIDE SEQUENCE</scope>
    <source>
        <strain evidence="1">ZW T2_19</strain>
    </source>
</reference>
<dbReference type="Proteomes" id="UP001155240">
    <property type="component" value="Unassembled WGS sequence"/>
</dbReference>